<evidence type="ECO:0000313" key="8">
    <source>
        <dbReference type="EMBL" id="NDJ93074.1"/>
    </source>
</evidence>
<evidence type="ECO:0000256" key="3">
    <source>
        <dbReference type="ARBA" id="ARBA00022801"/>
    </source>
</evidence>
<dbReference type="InterPro" id="IPR007502">
    <property type="entry name" value="Helicase-assoc_dom"/>
</dbReference>
<dbReference type="PANTHER" id="PTHR18934:SF91">
    <property type="entry name" value="PRE-MRNA-SPLICING FACTOR ATP-DEPENDENT RNA HELICASE PRP16"/>
    <property type="match status" value="1"/>
</dbReference>
<dbReference type="FunFam" id="1.20.120.1080:FF:000018">
    <property type="entry name" value="Pre-mRNA-splicing factor ATP-dependent RNA helicase prp16"/>
    <property type="match status" value="1"/>
</dbReference>
<organism evidence="8">
    <name type="scientific">Henneguya salminicola</name>
    <name type="common">Myxosporean</name>
    <dbReference type="NCBI Taxonomy" id="69463"/>
    <lineage>
        <taxon>Eukaryota</taxon>
        <taxon>Metazoa</taxon>
        <taxon>Cnidaria</taxon>
        <taxon>Myxozoa</taxon>
        <taxon>Myxosporea</taxon>
        <taxon>Bivalvulida</taxon>
        <taxon>Platysporina</taxon>
        <taxon>Myxobolidae</taxon>
        <taxon>Henneguya</taxon>
    </lineage>
</organism>
<comment type="subcellular location">
    <subcellularLocation>
        <location evidence="1">Nucleus</location>
    </subcellularLocation>
</comment>
<keyword evidence="6" id="KW-0539">Nucleus</keyword>
<keyword evidence="5" id="KW-0067">ATP-binding</keyword>
<dbReference type="Gene3D" id="1.20.120.1080">
    <property type="match status" value="1"/>
</dbReference>
<protein>
    <submittedName>
        <fullName evidence="8">Pre-mRNA-splicing factor ATP-dependent RNA helicase PRP16 (Trinotate prediction)</fullName>
    </submittedName>
</protein>
<dbReference type="Pfam" id="PF21010">
    <property type="entry name" value="HA2_C"/>
    <property type="match status" value="1"/>
</dbReference>
<dbReference type="GO" id="GO:0016787">
    <property type="term" value="F:hydrolase activity"/>
    <property type="evidence" value="ECO:0007669"/>
    <property type="project" value="UniProtKB-KW"/>
</dbReference>
<dbReference type="GO" id="GO:0005634">
    <property type="term" value="C:nucleus"/>
    <property type="evidence" value="ECO:0007669"/>
    <property type="project" value="UniProtKB-SubCell"/>
</dbReference>
<accession>A0A6G3MGG9</accession>
<dbReference type="InterPro" id="IPR048333">
    <property type="entry name" value="HA2_WH"/>
</dbReference>
<evidence type="ECO:0000256" key="1">
    <source>
        <dbReference type="ARBA" id="ARBA00004123"/>
    </source>
</evidence>
<reference evidence="8" key="1">
    <citation type="submission" date="2018-11" db="EMBL/GenBank/DDBJ databases">
        <title>Henneguya salminicola genome and transcriptome.</title>
        <authorList>
            <person name="Yahalomi D."/>
            <person name="Atkinson S.D."/>
            <person name="Neuhof M."/>
            <person name="Chang E.S."/>
            <person name="Philippe H."/>
            <person name="Cartwright P."/>
            <person name="Bartholomew J.L."/>
            <person name="Huchon D."/>
        </authorList>
    </citation>
    <scope>NUCLEOTIDE SEQUENCE</scope>
    <source>
        <strain evidence="8">Hz1</strain>
        <tissue evidence="8">Whole</tissue>
    </source>
</reference>
<dbReference type="InterPro" id="IPR027417">
    <property type="entry name" value="P-loop_NTPase"/>
</dbReference>
<keyword evidence="2" id="KW-0547">Nucleotide-binding</keyword>
<dbReference type="Pfam" id="PF07717">
    <property type="entry name" value="OB_NTP_bind"/>
    <property type="match status" value="1"/>
</dbReference>
<dbReference type="GO" id="GO:0003723">
    <property type="term" value="F:RNA binding"/>
    <property type="evidence" value="ECO:0007669"/>
    <property type="project" value="TreeGrafter"/>
</dbReference>
<evidence type="ECO:0000256" key="5">
    <source>
        <dbReference type="ARBA" id="ARBA00022840"/>
    </source>
</evidence>
<evidence type="ECO:0000259" key="7">
    <source>
        <dbReference type="SMART" id="SM00847"/>
    </source>
</evidence>
<dbReference type="SMART" id="SM00847">
    <property type="entry name" value="HA2"/>
    <property type="match status" value="1"/>
</dbReference>
<dbReference type="GO" id="GO:0005524">
    <property type="term" value="F:ATP binding"/>
    <property type="evidence" value="ECO:0007669"/>
    <property type="project" value="UniProtKB-KW"/>
</dbReference>
<dbReference type="AlphaFoldDB" id="A0A6G3MGG9"/>
<dbReference type="InterPro" id="IPR011709">
    <property type="entry name" value="DEAD-box_helicase_OB_fold"/>
</dbReference>
<dbReference type="Pfam" id="PF04408">
    <property type="entry name" value="WHD_HA2"/>
    <property type="match status" value="1"/>
</dbReference>
<proteinExistence type="predicted"/>
<dbReference type="SUPFAM" id="SSF52540">
    <property type="entry name" value="P-loop containing nucleoside triphosphate hydrolases"/>
    <property type="match status" value="1"/>
</dbReference>
<keyword evidence="4 8" id="KW-0347">Helicase</keyword>
<dbReference type="GO" id="GO:0000398">
    <property type="term" value="P:mRNA splicing, via spliceosome"/>
    <property type="evidence" value="ECO:0007669"/>
    <property type="project" value="UniProtKB-ARBA"/>
</dbReference>
<name>A0A6G3MGG9_HENSL</name>
<sequence>MDPPPQDNFLASMYQLWILSALDNIGQLKPLGRAMVEFPLDPVLSKMLVTSVDMGCSDEVMTIVSMLSVPAIFFRPKGREEISDQAREKFQVAESDHLTYLNVYTQWKINKYSSNWCTEHFVHVKSLRKVREVRSQLKLIMDSQKMSVLSCGNEWDIIRKCICAGYFHQAARLKGVGEYVQMRTGMPCFLHPSSSLYGMGYTPDYVVYHELLMTTREYMICVTSVEGEWLAELGPMFYAIKHSGGSHAENRVLDKQSLKQIEDEMETAGEEYKRVKQLKHLDANINKYFQNLILDRLLQAAFVHQ</sequence>
<evidence type="ECO:0000256" key="6">
    <source>
        <dbReference type="ARBA" id="ARBA00023242"/>
    </source>
</evidence>
<dbReference type="PANTHER" id="PTHR18934">
    <property type="entry name" value="ATP-DEPENDENT RNA HELICASE"/>
    <property type="match status" value="1"/>
</dbReference>
<dbReference type="EMBL" id="GHBP01002349">
    <property type="protein sequence ID" value="NDJ93074.1"/>
    <property type="molecule type" value="Transcribed_RNA"/>
</dbReference>
<dbReference type="GO" id="GO:0034458">
    <property type="term" value="F:3'-5' RNA helicase activity"/>
    <property type="evidence" value="ECO:0007669"/>
    <property type="project" value="TreeGrafter"/>
</dbReference>
<evidence type="ECO:0000256" key="4">
    <source>
        <dbReference type="ARBA" id="ARBA00022806"/>
    </source>
</evidence>
<evidence type="ECO:0000256" key="2">
    <source>
        <dbReference type="ARBA" id="ARBA00022741"/>
    </source>
</evidence>
<feature type="domain" description="Helicase-associated" evidence="7">
    <location>
        <begin position="11"/>
        <end position="101"/>
    </location>
</feature>
<keyword evidence="3" id="KW-0378">Hydrolase</keyword>